<keyword evidence="4" id="KW-1185">Reference proteome</keyword>
<feature type="domain" description="Alginate export" evidence="2">
    <location>
        <begin position="87"/>
        <end position="476"/>
    </location>
</feature>
<dbReference type="RefSeq" id="WP_130753438.1">
    <property type="nucleotide sequence ID" value="NZ_BBQY01000020.1"/>
</dbReference>
<dbReference type="InterPro" id="IPR025388">
    <property type="entry name" value="Alginate_export_dom"/>
</dbReference>
<accession>A0A401J4W4</accession>
<keyword evidence="1" id="KW-0732">Signal</keyword>
<sequence length="487" mass="53610">MPLKDVQIVSGLVAALAGAASSVAQAEPAGPVITSYPSAASGDGATINGYNLSRWAEDWSAYRDPAKRTDPLDSLKYLPLDDDGDIYLTMSGEARLRMNMTSNPQLIEGPEQRQDIIRLVGGADLHVGDHLRFYGEIAHGQLSGKNVGTPSGSLRNKFVRQQYFAEAKGRVGDVDFGVRYGRQEFTDGPNLLISQRDNNTIRFVLNGTRAWARTSKMRATLFDFETTDLGNGGLGDDVPDKNRRFSGVSAGFVLPGQWLGGSNLYFDPFFWRQRNHVGTWGGVVSPAVRYYAGARLWGNVGMVALDWTLVHQYGRFGNRPIRAWQAFAAQSVRLGTDKSAPRIGFHADYGSGGGAFGNGTLRNAYAPFGNNIYFSYGLFLTATNLIAVAPNISFQPIKGVQARLEYQFSWRDNVRDAVYRANYSPYIGTERVPGKAVSRIARAQIIYAISSRLALTTRAEYLQAQDVLRAANYKNSAFLATWLSFRF</sequence>
<name>A0A401J4W4_SPHXE</name>
<comment type="caution">
    <text evidence="3">The sequence shown here is derived from an EMBL/GenBank/DDBJ whole genome shotgun (WGS) entry which is preliminary data.</text>
</comment>
<dbReference type="Proteomes" id="UP000290975">
    <property type="component" value="Unassembled WGS sequence"/>
</dbReference>
<evidence type="ECO:0000313" key="4">
    <source>
        <dbReference type="Proteomes" id="UP000290975"/>
    </source>
</evidence>
<dbReference type="STRING" id="1192759.GCA_000277525_01617"/>
<feature type="chain" id="PRO_5019082316" description="Alginate export domain-containing protein" evidence="1">
    <location>
        <begin position="27"/>
        <end position="487"/>
    </location>
</feature>
<evidence type="ECO:0000313" key="3">
    <source>
        <dbReference type="EMBL" id="GBH31643.1"/>
    </source>
</evidence>
<dbReference type="EMBL" id="BBQY01000020">
    <property type="protein sequence ID" value="GBH31643.1"/>
    <property type="molecule type" value="Genomic_DNA"/>
</dbReference>
<dbReference type="InterPro" id="IPR053728">
    <property type="entry name" value="Alginate_Permeability_Chnl"/>
</dbReference>
<feature type="signal peptide" evidence="1">
    <location>
        <begin position="1"/>
        <end position="26"/>
    </location>
</feature>
<protein>
    <recommendedName>
        <fullName evidence="2">Alginate export domain-containing protein</fullName>
    </recommendedName>
</protein>
<proteinExistence type="predicted"/>
<organism evidence="3 4">
    <name type="scientific">Sphingobium xenophagum</name>
    <dbReference type="NCBI Taxonomy" id="121428"/>
    <lineage>
        <taxon>Bacteria</taxon>
        <taxon>Pseudomonadati</taxon>
        <taxon>Pseudomonadota</taxon>
        <taxon>Alphaproteobacteria</taxon>
        <taxon>Sphingomonadales</taxon>
        <taxon>Sphingomonadaceae</taxon>
        <taxon>Sphingobium</taxon>
    </lineage>
</organism>
<dbReference type="Pfam" id="PF13372">
    <property type="entry name" value="Alginate_exp"/>
    <property type="match status" value="1"/>
</dbReference>
<dbReference type="AlphaFoldDB" id="A0A401J4W4"/>
<evidence type="ECO:0000259" key="2">
    <source>
        <dbReference type="Pfam" id="PF13372"/>
    </source>
</evidence>
<reference evidence="3 4" key="1">
    <citation type="submission" date="2014-12" db="EMBL/GenBank/DDBJ databases">
        <title>Whole genome sequencing of Sphingobium xenophagum OW59.</title>
        <authorList>
            <person name="Ohta Y."/>
            <person name="Nishi S."/>
            <person name="Hatada Y."/>
        </authorList>
    </citation>
    <scope>NUCLEOTIDE SEQUENCE [LARGE SCALE GENOMIC DNA]</scope>
    <source>
        <strain evidence="3 4">OW59</strain>
    </source>
</reference>
<gene>
    <name evidence="3" type="ORF">MBESOW_P2900</name>
</gene>
<evidence type="ECO:0000256" key="1">
    <source>
        <dbReference type="SAM" id="SignalP"/>
    </source>
</evidence>
<dbReference type="Gene3D" id="2.40.160.100">
    <property type="match status" value="1"/>
</dbReference>